<dbReference type="InParanoid" id="A0A024GFS8"/>
<dbReference type="EMBL" id="CAIX01000103">
    <property type="protein sequence ID" value="CCI45612.1"/>
    <property type="molecule type" value="Genomic_DNA"/>
</dbReference>
<gene>
    <name evidence="1" type="ORF">BN9_065090</name>
</gene>
<accession>A0A024GFS8</accession>
<comment type="caution">
    <text evidence="1">The sequence shown here is derived from an EMBL/GenBank/DDBJ whole genome shotgun (WGS) entry which is preliminary data.</text>
</comment>
<organism evidence="1 2">
    <name type="scientific">Albugo candida</name>
    <dbReference type="NCBI Taxonomy" id="65357"/>
    <lineage>
        <taxon>Eukaryota</taxon>
        <taxon>Sar</taxon>
        <taxon>Stramenopiles</taxon>
        <taxon>Oomycota</taxon>
        <taxon>Peronosporomycetes</taxon>
        <taxon>Albuginales</taxon>
        <taxon>Albuginaceae</taxon>
        <taxon>Albugo</taxon>
    </lineage>
</organism>
<dbReference type="AlphaFoldDB" id="A0A024GFS8"/>
<dbReference type="Proteomes" id="UP000053237">
    <property type="component" value="Unassembled WGS sequence"/>
</dbReference>
<reference evidence="1 2" key="1">
    <citation type="submission" date="2012-05" db="EMBL/GenBank/DDBJ databases">
        <title>Recombination and specialization in a pathogen metapopulation.</title>
        <authorList>
            <person name="Gardiner A."/>
            <person name="Kemen E."/>
            <person name="Schultz-Larsen T."/>
            <person name="MacLean D."/>
            <person name="Van Oosterhout C."/>
            <person name="Jones J.D.G."/>
        </authorList>
    </citation>
    <scope>NUCLEOTIDE SEQUENCE [LARGE SCALE GENOMIC DNA]</scope>
    <source>
        <strain evidence="1 2">Ac Nc2</strain>
    </source>
</reference>
<proteinExistence type="predicted"/>
<sequence length="148" mass="17203">MTRTTCKRGSPKRVASGILPRKKCLRSESLILYTSRGVTVRLILRIFVDVRQHLRKARDYAQVDSPQQPSEPILRVLAFGELSEQTGMLFHGFYYRRCLQIDSWLVERKSYGMKKVASFRVSNGLSYIQIKVLFPANHTRNHNLWCCI</sequence>
<keyword evidence="2" id="KW-1185">Reference proteome</keyword>
<evidence type="ECO:0000313" key="2">
    <source>
        <dbReference type="Proteomes" id="UP000053237"/>
    </source>
</evidence>
<name>A0A024GFS8_9STRA</name>
<evidence type="ECO:0000313" key="1">
    <source>
        <dbReference type="EMBL" id="CCI45612.1"/>
    </source>
</evidence>
<protein>
    <submittedName>
        <fullName evidence="1">Uncharacterized protein</fullName>
    </submittedName>
</protein>